<dbReference type="EMBL" id="CAJOBC010000663">
    <property type="protein sequence ID" value="CAF3612853.1"/>
    <property type="molecule type" value="Genomic_DNA"/>
</dbReference>
<dbReference type="PANTHER" id="PTHR11886">
    <property type="entry name" value="DYNEIN LIGHT CHAIN"/>
    <property type="match status" value="1"/>
</dbReference>
<evidence type="ECO:0000313" key="15">
    <source>
        <dbReference type="EMBL" id="CAF3933958.1"/>
    </source>
</evidence>
<evidence type="ECO:0000256" key="2">
    <source>
        <dbReference type="ARBA" id="ARBA00004245"/>
    </source>
</evidence>
<evidence type="ECO:0000256" key="3">
    <source>
        <dbReference type="ARBA" id="ARBA00015062"/>
    </source>
</evidence>
<keyword evidence="9" id="KW-0206">Cytoskeleton</keyword>
<keyword evidence="7" id="KW-0509">mRNA transport</keyword>
<keyword evidence="8" id="KW-0653">Protein transport</keyword>
<reference evidence="12" key="1">
    <citation type="submission" date="2021-02" db="EMBL/GenBank/DDBJ databases">
        <authorList>
            <person name="Nowell W R."/>
        </authorList>
    </citation>
    <scope>NUCLEOTIDE SEQUENCE</scope>
</reference>
<evidence type="ECO:0000256" key="11">
    <source>
        <dbReference type="SAM" id="MobiDB-lite"/>
    </source>
</evidence>
<dbReference type="GO" id="GO:0005874">
    <property type="term" value="C:microtubule"/>
    <property type="evidence" value="ECO:0007669"/>
    <property type="project" value="UniProtKB-KW"/>
</dbReference>
<dbReference type="Proteomes" id="UP000682733">
    <property type="component" value="Unassembled WGS sequence"/>
</dbReference>
<dbReference type="SUPFAM" id="SSF54648">
    <property type="entry name" value="DLC"/>
    <property type="match status" value="1"/>
</dbReference>
<dbReference type="InterPro" id="IPR037177">
    <property type="entry name" value="DLC_sf"/>
</dbReference>
<dbReference type="GO" id="GO:0007017">
    <property type="term" value="P:microtubule-based process"/>
    <property type="evidence" value="ECO:0007669"/>
    <property type="project" value="InterPro"/>
</dbReference>
<sequence>MSRSSSQQPYSQDYSSSRKSAINNTNNDLFDMRDDSVRSYPLNSNRYDASAYSPSWRIAPTAYGFESRYSDNTPRQYEQFRSSNTPYDSTGSGARSHSYDDLITEQNRPQTFYNSSVRSGGIGGIDRNTFGHSHQQLNTTDDDLTVKSTDLSAPHEQEMLELIRAAFRKYDLQNQREIAGFLKRGADKTFQSCWHCIVGRQFSSYVTHEMNGFIYLTKGPLSILLFKSGC</sequence>
<dbReference type="EMBL" id="CAJOBA010026005">
    <property type="protein sequence ID" value="CAF3933958.1"/>
    <property type="molecule type" value="Genomic_DNA"/>
</dbReference>
<dbReference type="Proteomes" id="UP000663829">
    <property type="component" value="Unassembled WGS sequence"/>
</dbReference>
<protein>
    <recommendedName>
        <fullName evidence="3">Dynein light chain 1, cytoplasmic</fullName>
    </recommendedName>
</protein>
<dbReference type="FunFam" id="3.30.740.10:FF:000005">
    <property type="entry name" value="Dynein light chain"/>
    <property type="match status" value="1"/>
</dbReference>
<evidence type="ECO:0000256" key="6">
    <source>
        <dbReference type="ARBA" id="ARBA00022701"/>
    </source>
</evidence>
<dbReference type="InterPro" id="IPR001372">
    <property type="entry name" value="Dynein_light_chain_typ-1/2"/>
</dbReference>
<evidence type="ECO:0000256" key="5">
    <source>
        <dbReference type="ARBA" id="ARBA00022490"/>
    </source>
</evidence>
<keyword evidence="10" id="KW-0539">Nucleus</keyword>
<keyword evidence="4" id="KW-0813">Transport</keyword>
<dbReference type="OrthoDB" id="10033309at2759"/>
<dbReference type="EMBL" id="CAJNOK010011429">
    <property type="protein sequence ID" value="CAF1140009.1"/>
    <property type="molecule type" value="Genomic_DNA"/>
</dbReference>
<evidence type="ECO:0000256" key="10">
    <source>
        <dbReference type="ARBA" id="ARBA00023242"/>
    </source>
</evidence>
<dbReference type="PANTHER" id="PTHR11886:SF35">
    <property type="entry name" value="DYNEIN LIGHT CHAIN"/>
    <property type="match status" value="1"/>
</dbReference>
<name>A0A813UAC3_9BILA</name>
<organism evidence="12 16">
    <name type="scientific">Didymodactylos carnosus</name>
    <dbReference type="NCBI Taxonomy" id="1234261"/>
    <lineage>
        <taxon>Eukaryota</taxon>
        <taxon>Metazoa</taxon>
        <taxon>Spiralia</taxon>
        <taxon>Gnathifera</taxon>
        <taxon>Rotifera</taxon>
        <taxon>Eurotatoria</taxon>
        <taxon>Bdelloidea</taxon>
        <taxon>Philodinida</taxon>
        <taxon>Philodinidae</taxon>
        <taxon>Didymodactylos</taxon>
    </lineage>
</organism>
<dbReference type="AlphaFoldDB" id="A0A813UAC3"/>
<dbReference type="SMART" id="SM01375">
    <property type="entry name" value="Dynein_light"/>
    <property type="match status" value="1"/>
</dbReference>
<evidence type="ECO:0000256" key="4">
    <source>
        <dbReference type="ARBA" id="ARBA00022448"/>
    </source>
</evidence>
<evidence type="ECO:0000313" key="12">
    <source>
        <dbReference type="EMBL" id="CAF0826081.1"/>
    </source>
</evidence>
<dbReference type="Gene3D" id="3.30.740.10">
    <property type="entry name" value="Protein Inhibitor Of Neuronal Nitric Oxide Synthase"/>
    <property type="match status" value="1"/>
</dbReference>
<dbReference type="GO" id="GO:0005634">
    <property type="term" value="C:nucleus"/>
    <property type="evidence" value="ECO:0007669"/>
    <property type="project" value="UniProtKB-SubCell"/>
</dbReference>
<dbReference type="GO" id="GO:0045505">
    <property type="term" value="F:dynein intermediate chain binding"/>
    <property type="evidence" value="ECO:0007669"/>
    <property type="project" value="TreeGrafter"/>
</dbReference>
<keyword evidence="6" id="KW-0493">Microtubule</keyword>
<keyword evidence="5" id="KW-0963">Cytoplasm</keyword>
<dbReference type="Proteomes" id="UP000681722">
    <property type="component" value="Unassembled WGS sequence"/>
</dbReference>
<dbReference type="GO" id="GO:0015031">
    <property type="term" value="P:protein transport"/>
    <property type="evidence" value="ECO:0007669"/>
    <property type="project" value="UniProtKB-KW"/>
</dbReference>
<evidence type="ECO:0000256" key="9">
    <source>
        <dbReference type="ARBA" id="ARBA00023212"/>
    </source>
</evidence>
<proteinExistence type="predicted"/>
<dbReference type="GO" id="GO:0051028">
    <property type="term" value="P:mRNA transport"/>
    <property type="evidence" value="ECO:0007669"/>
    <property type="project" value="UniProtKB-KW"/>
</dbReference>
<feature type="compositionally biased region" description="Low complexity" evidence="11">
    <location>
        <begin position="1"/>
        <end position="18"/>
    </location>
</feature>
<evidence type="ECO:0000313" key="13">
    <source>
        <dbReference type="EMBL" id="CAF1140009.1"/>
    </source>
</evidence>
<evidence type="ECO:0000313" key="16">
    <source>
        <dbReference type="Proteomes" id="UP000663829"/>
    </source>
</evidence>
<gene>
    <name evidence="12" type="ORF">GPM918_LOCUS4804</name>
    <name evidence="13" type="ORF">OVA965_LOCUS21079</name>
    <name evidence="14" type="ORF">SRO942_LOCUS4803</name>
    <name evidence="15" type="ORF">TMI583_LOCUS21645</name>
</gene>
<evidence type="ECO:0000256" key="8">
    <source>
        <dbReference type="ARBA" id="ARBA00022927"/>
    </source>
</evidence>
<accession>A0A813UAC3</accession>
<evidence type="ECO:0000256" key="1">
    <source>
        <dbReference type="ARBA" id="ARBA00004123"/>
    </source>
</evidence>
<dbReference type="EMBL" id="CAJNOQ010000664">
    <property type="protein sequence ID" value="CAF0826081.1"/>
    <property type="molecule type" value="Genomic_DNA"/>
</dbReference>
<keyword evidence="16" id="KW-1185">Reference proteome</keyword>
<comment type="caution">
    <text evidence="12">The sequence shown here is derived from an EMBL/GenBank/DDBJ whole genome shotgun (WGS) entry which is preliminary data.</text>
</comment>
<comment type="subcellular location">
    <subcellularLocation>
        <location evidence="2">Cytoplasm</location>
        <location evidence="2">Cytoskeleton</location>
    </subcellularLocation>
    <subcellularLocation>
        <location evidence="1">Nucleus</location>
    </subcellularLocation>
</comment>
<evidence type="ECO:0000313" key="14">
    <source>
        <dbReference type="EMBL" id="CAF3612853.1"/>
    </source>
</evidence>
<feature type="compositionally biased region" description="Polar residues" evidence="11">
    <location>
        <begin position="19"/>
        <end position="28"/>
    </location>
</feature>
<evidence type="ECO:0000256" key="7">
    <source>
        <dbReference type="ARBA" id="ARBA00022816"/>
    </source>
</evidence>
<dbReference type="GO" id="GO:0005868">
    <property type="term" value="C:cytoplasmic dynein complex"/>
    <property type="evidence" value="ECO:0007669"/>
    <property type="project" value="TreeGrafter"/>
</dbReference>
<feature type="region of interest" description="Disordered" evidence="11">
    <location>
        <begin position="1"/>
        <end position="34"/>
    </location>
</feature>
<dbReference type="Proteomes" id="UP000677228">
    <property type="component" value="Unassembled WGS sequence"/>
</dbReference>
<dbReference type="Pfam" id="PF01221">
    <property type="entry name" value="Dynein_light"/>
    <property type="match status" value="1"/>
</dbReference>